<evidence type="ECO:0000256" key="1">
    <source>
        <dbReference type="SAM" id="SignalP"/>
    </source>
</evidence>
<dbReference type="AlphaFoldDB" id="A0AAE3R7K0"/>
<gene>
    <name evidence="3" type="ORF">QNI22_16265</name>
</gene>
<feature type="signal peptide" evidence="1">
    <location>
        <begin position="1"/>
        <end position="27"/>
    </location>
</feature>
<dbReference type="EMBL" id="JASJOU010000005">
    <property type="protein sequence ID" value="MDJ1502222.1"/>
    <property type="molecule type" value="Genomic_DNA"/>
</dbReference>
<name>A0AAE3R7K0_9BACT</name>
<accession>A0AAE3R7K0</accession>
<dbReference type="InterPro" id="IPR013022">
    <property type="entry name" value="Xyl_isomerase-like_TIM-brl"/>
</dbReference>
<feature type="chain" id="PRO_5042074439" evidence="1">
    <location>
        <begin position="28"/>
        <end position="296"/>
    </location>
</feature>
<dbReference type="InterPro" id="IPR006311">
    <property type="entry name" value="TAT_signal"/>
</dbReference>
<evidence type="ECO:0000313" key="4">
    <source>
        <dbReference type="Proteomes" id="UP001232063"/>
    </source>
</evidence>
<dbReference type="SUPFAM" id="SSF51658">
    <property type="entry name" value="Xylose isomerase-like"/>
    <property type="match status" value="1"/>
</dbReference>
<dbReference type="RefSeq" id="WP_313978664.1">
    <property type="nucleotide sequence ID" value="NZ_JASJOU010000005.1"/>
</dbReference>
<dbReference type="Pfam" id="PF01261">
    <property type="entry name" value="AP_endonuc_2"/>
    <property type="match status" value="1"/>
</dbReference>
<proteinExistence type="predicted"/>
<sequence length="296" mass="33304">MTLNRRDFLKISGAAALSAWAMPYAQATPIKNIGIQLYTLRDVIGKDTKNVLTQLAKDGYKELEAYGIDSGKFFNLSGAEFKKIVTDLGMKTIGSHASPDVKFDKDVKAGLDAVAPNWKKAVETAKEGGLTYITCPWWKEEHRKSADDYKKSAAIINLLAEYAVKQGLKFTYHNHDFEFKKFGTTDFYDVLLTQTNPKAVNFEMDLYWVVAAGKNPDDYFTKYPGRFHQVHVKDMSKADKTKNTEVGKGSIDFAKILKLAPKAGIKHFFVEQENNYSPDSLASAKLCADYLKKFNY</sequence>
<evidence type="ECO:0000313" key="3">
    <source>
        <dbReference type="EMBL" id="MDJ1502222.1"/>
    </source>
</evidence>
<keyword evidence="1" id="KW-0732">Signal</keyword>
<organism evidence="3 4">
    <name type="scientific">Xanthocytophaga agilis</name>
    <dbReference type="NCBI Taxonomy" id="3048010"/>
    <lineage>
        <taxon>Bacteria</taxon>
        <taxon>Pseudomonadati</taxon>
        <taxon>Bacteroidota</taxon>
        <taxon>Cytophagia</taxon>
        <taxon>Cytophagales</taxon>
        <taxon>Rhodocytophagaceae</taxon>
        <taxon>Xanthocytophaga</taxon>
    </lineage>
</organism>
<evidence type="ECO:0000259" key="2">
    <source>
        <dbReference type="Pfam" id="PF01261"/>
    </source>
</evidence>
<comment type="caution">
    <text evidence="3">The sequence shown here is derived from an EMBL/GenBank/DDBJ whole genome shotgun (WGS) entry which is preliminary data.</text>
</comment>
<keyword evidence="4" id="KW-1185">Reference proteome</keyword>
<dbReference type="InterPro" id="IPR036237">
    <property type="entry name" value="Xyl_isomerase-like_sf"/>
</dbReference>
<dbReference type="PROSITE" id="PS51318">
    <property type="entry name" value="TAT"/>
    <property type="match status" value="1"/>
</dbReference>
<dbReference type="Proteomes" id="UP001232063">
    <property type="component" value="Unassembled WGS sequence"/>
</dbReference>
<dbReference type="PANTHER" id="PTHR12110">
    <property type="entry name" value="HYDROXYPYRUVATE ISOMERASE"/>
    <property type="match status" value="1"/>
</dbReference>
<feature type="domain" description="Xylose isomerase-like TIM barrel" evidence="2">
    <location>
        <begin position="75"/>
        <end position="275"/>
    </location>
</feature>
<dbReference type="InterPro" id="IPR050312">
    <property type="entry name" value="IolE/XylAMocC-like"/>
</dbReference>
<dbReference type="Gene3D" id="3.20.20.150">
    <property type="entry name" value="Divalent-metal-dependent TIM barrel enzymes"/>
    <property type="match status" value="1"/>
</dbReference>
<protein>
    <submittedName>
        <fullName evidence="3">TIM barrel protein</fullName>
    </submittedName>
</protein>
<reference evidence="3" key="1">
    <citation type="submission" date="2023-05" db="EMBL/GenBank/DDBJ databases">
        <authorList>
            <person name="Zhang X."/>
        </authorList>
    </citation>
    <scope>NUCLEOTIDE SEQUENCE</scope>
    <source>
        <strain evidence="3">BD1B2-1</strain>
    </source>
</reference>
<dbReference type="PANTHER" id="PTHR12110:SF41">
    <property type="entry name" value="INOSOSE DEHYDRATASE"/>
    <property type="match status" value="1"/>
</dbReference>